<dbReference type="RefSeq" id="WP_019129195.1">
    <property type="nucleotide sequence ID" value="NZ_CALUIC010000005.1"/>
</dbReference>
<dbReference type="Pfam" id="PF00528">
    <property type="entry name" value="BPD_transp_1"/>
    <property type="match status" value="1"/>
</dbReference>
<evidence type="ECO:0000256" key="4">
    <source>
        <dbReference type="ARBA" id="ARBA00022692"/>
    </source>
</evidence>
<gene>
    <name evidence="8" type="ORF">B5G21_07780</name>
</gene>
<keyword evidence="3" id="KW-1003">Cell membrane</keyword>
<feature type="transmembrane region" description="Helical" evidence="7">
    <location>
        <begin position="129"/>
        <end position="148"/>
    </location>
</feature>
<dbReference type="GO" id="GO:0005886">
    <property type="term" value="C:plasma membrane"/>
    <property type="evidence" value="ECO:0007669"/>
    <property type="project" value="UniProtKB-SubCell"/>
</dbReference>
<protein>
    <submittedName>
        <fullName evidence="8">Nitrate ABC transporter permease</fullName>
    </submittedName>
</protein>
<keyword evidence="9" id="KW-1185">Reference proteome</keyword>
<dbReference type="PANTHER" id="PTHR30151:SF0">
    <property type="entry name" value="ABC TRANSPORTER PERMEASE PROTEIN MJ0413-RELATED"/>
    <property type="match status" value="1"/>
</dbReference>
<dbReference type="CDD" id="cd06261">
    <property type="entry name" value="TM_PBP2"/>
    <property type="match status" value="1"/>
</dbReference>
<feature type="transmembrane region" description="Helical" evidence="7">
    <location>
        <begin position="72"/>
        <end position="92"/>
    </location>
</feature>
<keyword evidence="2 7" id="KW-0813">Transport</keyword>
<name>A0A1Y3U0T0_9ACTN</name>
<dbReference type="PANTHER" id="PTHR30151">
    <property type="entry name" value="ALKANE SULFONATE ABC TRANSPORTER-RELATED, MEMBRANE SUBUNIT"/>
    <property type="match status" value="1"/>
</dbReference>
<proteinExistence type="inferred from homology"/>
<evidence type="ECO:0000256" key="5">
    <source>
        <dbReference type="ARBA" id="ARBA00022989"/>
    </source>
</evidence>
<dbReference type="SUPFAM" id="SSF161098">
    <property type="entry name" value="MetI-like"/>
    <property type="match status" value="1"/>
</dbReference>
<dbReference type="eggNOG" id="COG0600">
    <property type="taxonomic scope" value="Bacteria"/>
</dbReference>
<dbReference type="InterPro" id="IPR000515">
    <property type="entry name" value="MetI-like"/>
</dbReference>
<feature type="transmembrane region" description="Helical" evidence="7">
    <location>
        <begin position="169"/>
        <end position="190"/>
    </location>
</feature>
<sequence>MQEKKKPIWAKIPNAVWVLISFACAIALWLVASSQLPAVFAPPAEVGAAFVSKLESGILLEHVWASLSRVLIGFGLAFITSIPVAFLMAWYDPIRHIVEPWIQFVRNIPPLAYVFLLIAWLGIGNESKIAVIFIASFLVQVVTIYQGIKGVDTTLIKAARVLGAKQTDIFFKVTIPATTPFILVAARLGLSTSLTTLMASEIVGGDRGLGMMIQQASGYYQMDTVLLGIIMLGIIGICFEKIVRFLERRFTGWQETVQQ</sequence>
<evidence type="ECO:0000256" key="1">
    <source>
        <dbReference type="ARBA" id="ARBA00004651"/>
    </source>
</evidence>
<dbReference type="Gene3D" id="1.10.3720.10">
    <property type="entry name" value="MetI-like"/>
    <property type="match status" value="1"/>
</dbReference>
<dbReference type="PROSITE" id="PS50928">
    <property type="entry name" value="ABC_TM1"/>
    <property type="match status" value="1"/>
</dbReference>
<comment type="subcellular location">
    <subcellularLocation>
        <location evidence="1 7">Cell membrane</location>
        <topology evidence="1 7">Multi-pass membrane protein</topology>
    </subcellularLocation>
</comment>
<evidence type="ECO:0000313" key="8">
    <source>
        <dbReference type="EMBL" id="OUN42354.1"/>
    </source>
</evidence>
<evidence type="ECO:0000313" key="9">
    <source>
        <dbReference type="Proteomes" id="UP000196560"/>
    </source>
</evidence>
<reference evidence="9" key="1">
    <citation type="submission" date="2017-04" db="EMBL/GenBank/DDBJ databases">
        <title>Function of individual gut microbiota members based on whole genome sequencing of pure cultures obtained from chicken caecum.</title>
        <authorList>
            <person name="Medvecky M."/>
            <person name="Cejkova D."/>
            <person name="Polansky O."/>
            <person name="Karasova D."/>
            <person name="Kubasova T."/>
            <person name="Cizek A."/>
            <person name="Rychlik I."/>
        </authorList>
    </citation>
    <scope>NUCLEOTIDE SEQUENCE [LARGE SCALE GENOMIC DNA]</scope>
    <source>
        <strain evidence="9">An70</strain>
    </source>
</reference>
<comment type="similarity">
    <text evidence="7">Belongs to the binding-protein-dependent transport system permease family.</text>
</comment>
<keyword evidence="4 7" id="KW-0812">Transmembrane</keyword>
<dbReference type="GeneID" id="98654089"/>
<comment type="caution">
    <text evidence="8">The sequence shown here is derived from an EMBL/GenBank/DDBJ whole genome shotgun (WGS) entry which is preliminary data.</text>
</comment>
<dbReference type="AlphaFoldDB" id="A0A1Y3U0T0"/>
<dbReference type="STRING" id="1118060.GCA_000311845_01928"/>
<organism evidence="8 9">
    <name type="scientific">Enorma massiliensis</name>
    <dbReference type="NCBI Taxonomy" id="1472761"/>
    <lineage>
        <taxon>Bacteria</taxon>
        <taxon>Bacillati</taxon>
        <taxon>Actinomycetota</taxon>
        <taxon>Coriobacteriia</taxon>
        <taxon>Coriobacteriales</taxon>
        <taxon>Coriobacteriaceae</taxon>
        <taxon>Enorma</taxon>
    </lineage>
</organism>
<keyword evidence="5 7" id="KW-1133">Transmembrane helix</keyword>
<evidence type="ECO:0000256" key="7">
    <source>
        <dbReference type="RuleBase" id="RU363032"/>
    </source>
</evidence>
<feature type="transmembrane region" description="Helical" evidence="7">
    <location>
        <begin position="219"/>
        <end position="239"/>
    </location>
</feature>
<dbReference type="Proteomes" id="UP000196560">
    <property type="component" value="Unassembled WGS sequence"/>
</dbReference>
<evidence type="ECO:0000256" key="3">
    <source>
        <dbReference type="ARBA" id="ARBA00022475"/>
    </source>
</evidence>
<dbReference type="EMBL" id="NFHO01000008">
    <property type="protein sequence ID" value="OUN42354.1"/>
    <property type="molecule type" value="Genomic_DNA"/>
</dbReference>
<accession>A0A1Y3U0T0</accession>
<feature type="transmembrane region" description="Helical" evidence="7">
    <location>
        <begin position="104"/>
        <end position="123"/>
    </location>
</feature>
<keyword evidence="6 7" id="KW-0472">Membrane</keyword>
<dbReference type="PROSITE" id="PS51257">
    <property type="entry name" value="PROKAR_LIPOPROTEIN"/>
    <property type="match status" value="1"/>
</dbReference>
<dbReference type="GO" id="GO:0055085">
    <property type="term" value="P:transmembrane transport"/>
    <property type="evidence" value="ECO:0007669"/>
    <property type="project" value="InterPro"/>
</dbReference>
<dbReference type="InterPro" id="IPR035906">
    <property type="entry name" value="MetI-like_sf"/>
</dbReference>
<evidence type="ECO:0000256" key="2">
    <source>
        <dbReference type="ARBA" id="ARBA00022448"/>
    </source>
</evidence>
<evidence type="ECO:0000256" key="6">
    <source>
        <dbReference type="ARBA" id="ARBA00023136"/>
    </source>
</evidence>